<comment type="similarity">
    <text evidence="2">Belongs to the UPF0496 family.</text>
</comment>
<keyword evidence="3" id="KW-0812">Transmembrane</keyword>
<dbReference type="Pfam" id="PF03732">
    <property type="entry name" value="Retrotrans_gag"/>
    <property type="match status" value="1"/>
</dbReference>
<dbReference type="InterPro" id="IPR005162">
    <property type="entry name" value="Retrotrans_gag_dom"/>
</dbReference>
<sequence>MAFSEDLMSKCSEQINAYKAACEEDPELKSFDASLQQHTIKMIDSLTVDTKTGSVSPHDVHMKVSKHLLEVTQGVANFITKVEGDVWVNEDLRSLVLAYFENTEKTLEIFRTVEKCVDDASMGQVFIQDALLEFENESAEKDVGGKKKKYEKTMEHLKKFKANGDPFGGQVLTDQIKLIKKEQESLLKELSEAIKKIQEEEKSIKNVLFGGAFALLTGASIAELGIADKVGFSLGLLVSPLLAVGWFEVSSYIEKKNALNKQLEDLTKLEDVAKSAERSTKINETATEDVSNLVGRLEDRIQHMLQLVDNAIVHEEDEAQARYVLNKISEKVEKLTRKIEEFYFDFSFFFLVLSGLAQMEDQNHLPEHLDDPPSRRNDHRAARHDTEQAAGQDDEHVAVHDGAHEPDLLYPLIGDFDTPHLHFQARSAINPTRPQHESFKSSPQVINLVKENQFHGFVTKPPKAHIDLFEEICDATSSDEESNNYRKCKIFSFSLRDKPSKWLKSLPQASITNWEDYKAAFLNHFHTKSRTNLFRAKIVGFQQGAKKSFYDAWERFNDYMRDFPHHGFTK</sequence>
<proteinExistence type="inferred from homology"/>
<dbReference type="PANTHER" id="PTHR31113">
    <property type="entry name" value="UPF0496 PROTEIN 3-RELATED"/>
    <property type="match status" value="1"/>
</dbReference>
<dbReference type="Proteomes" id="UP000694251">
    <property type="component" value="Chromosome 10"/>
</dbReference>
<evidence type="ECO:0000256" key="5">
    <source>
        <dbReference type="ARBA" id="ARBA00023136"/>
    </source>
</evidence>
<feature type="coiled-coil region" evidence="6">
    <location>
        <begin position="249"/>
        <end position="279"/>
    </location>
</feature>
<dbReference type="Pfam" id="PF05055">
    <property type="entry name" value="DUF677"/>
    <property type="match status" value="1"/>
</dbReference>
<reference evidence="9 10" key="1">
    <citation type="submission" date="2020-12" db="EMBL/GenBank/DDBJ databases">
        <title>Concerted genomic and epigenomic changes stabilize Arabidopsis allopolyploids.</title>
        <authorList>
            <person name="Chen Z."/>
        </authorList>
    </citation>
    <scope>NUCLEOTIDE SEQUENCE [LARGE SCALE GENOMIC DNA]</scope>
    <source>
        <strain evidence="9">As9502</strain>
        <tissue evidence="9">Leaf</tissue>
    </source>
</reference>
<dbReference type="GO" id="GO:0016020">
    <property type="term" value="C:membrane"/>
    <property type="evidence" value="ECO:0007669"/>
    <property type="project" value="UniProtKB-SubCell"/>
</dbReference>
<evidence type="ECO:0000256" key="4">
    <source>
        <dbReference type="ARBA" id="ARBA00022989"/>
    </source>
</evidence>
<dbReference type="EMBL" id="JAEFBJ010000010">
    <property type="protein sequence ID" value="KAG7563866.1"/>
    <property type="molecule type" value="Genomic_DNA"/>
</dbReference>
<keyword evidence="6" id="KW-0175">Coiled coil</keyword>
<evidence type="ECO:0000256" key="6">
    <source>
        <dbReference type="SAM" id="Coils"/>
    </source>
</evidence>
<keyword evidence="5" id="KW-0472">Membrane</keyword>
<gene>
    <name evidence="9" type="ORF">ISN44_As10g006290</name>
</gene>
<evidence type="ECO:0000259" key="8">
    <source>
        <dbReference type="Pfam" id="PF03732"/>
    </source>
</evidence>
<organism evidence="9 10">
    <name type="scientific">Arabidopsis suecica</name>
    <name type="common">Swedish thale-cress</name>
    <name type="synonym">Cardaminopsis suecica</name>
    <dbReference type="NCBI Taxonomy" id="45249"/>
    <lineage>
        <taxon>Eukaryota</taxon>
        <taxon>Viridiplantae</taxon>
        <taxon>Streptophyta</taxon>
        <taxon>Embryophyta</taxon>
        <taxon>Tracheophyta</taxon>
        <taxon>Spermatophyta</taxon>
        <taxon>Magnoliopsida</taxon>
        <taxon>eudicotyledons</taxon>
        <taxon>Gunneridae</taxon>
        <taxon>Pentapetalae</taxon>
        <taxon>rosids</taxon>
        <taxon>malvids</taxon>
        <taxon>Brassicales</taxon>
        <taxon>Brassicaceae</taxon>
        <taxon>Camelineae</taxon>
        <taxon>Arabidopsis</taxon>
    </lineage>
</organism>
<feature type="region of interest" description="Disordered" evidence="7">
    <location>
        <begin position="364"/>
        <end position="395"/>
    </location>
</feature>
<comment type="subcellular location">
    <subcellularLocation>
        <location evidence="1">Membrane</location>
        <topology evidence="1">Multi-pass membrane protein</topology>
    </subcellularLocation>
</comment>
<dbReference type="InterPro" id="IPR007749">
    <property type="entry name" value="DUF677"/>
</dbReference>
<evidence type="ECO:0000256" key="2">
    <source>
        <dbReference type="ARBA" id="ARBA00009074"/>
    </source>
</evidence>
<evidence type="ECO:0000256" key="7">
    <source>
        <dbReference type="SAM" id="MobiDB-lite"/>
    </source>
</evidence>
<keyword evidence="4" id="KW-1133">Transmembrane helix</keyword>
<dbReference type="PANTHER" id="PTHR31113:SF13">
    <property type="entry name" value="(RAPE) HYPOTHETICAL PROTEIN"/>
    <property type="match status" value="1"/>
</dbReference>
<feature type="coiled-coil region" evidence="6">
    <location>
        <begin position="176"/>
        <end position="207"/>
    </location>
</feature>
<feature type="domain" description="Retrotransposon gag" evidence="8">
    <location>
        <begin position="489"/>
        <end position="569"/>
    </location>
</feature>
<evidence type="ECO:0000256" key="1">
    <source>
        <dbReference type="ARBA" id="ARBA00004141"/>
    </source>
</evidence>
<evidence type="ECO:0000256" key="3">
    <source>
        <dbReference type="ARBA" id="ARBA00022692"/>
    </source>
</evidence>
<evidence type="ECO:0000313" key="9">
    <source>
        <dbReference type="EMBL" id="KAG7563866.1"/>
    </source>
</evidence>
<feature type="non-terminal residue" evidence="9">
    <location>
        <position position="570"/>
    </location>
</feature>
<dbReference type="AlphaFoldDB" id="A0A8T1ZWM5"/>
<dbReference type="OrthoDB" id="1103364at2759"/>
<protein>
    <submittedName>
        <fullName evidence="9">Retrotransposon gag domain</fullName>
    </submittedName>
</protein>
<comment type="caution">
    <text evidence="9">The sequence shown here is derived from an EMBL/GenBank/DDBJ whole genome shotgun (WGS) entry which is preliminary data.</text>
</comment>
<keyword evidence="10" id="KW-1185">Reference proteome</keyword>
<evidence type="ECO:0000313" key="10">
    <source>
        <dbReference type="Proteomes" id="UP000694251"/>
    </source>
</evidence>
<accession>A0A8T1ZWM5</accession>
<name>A0A8T1ZWM5_ARASU</name>